<name>S0DF76_9ZZZZ</name>
<dbReference type="EMBL" id="HF548328">
    <property type="protein sequence ID" value="CCO21764.1"/>
    <property type="molecule type" value="Genomic_DNA"/>
</dbReference>
<protein>
    <submittedName>
        <fullName evidence="1">Uncharacterized protein</fullName>
    </submittedName>
</protein>
<sequence length="72" mass="7930">MGQRLNYTVTGGTKTLTGDMEGAMAQQRAYINIAGEFKGMNISKLSVLVKDQNDRTIYEGDIPFVTVDNLTK</sequence>
<evidence type="ECO:0000313" key="1">
    <source>
        <dbReference type="EMBL" id="CCO21764.1"/>
    </source>
</evidence>
<gene>
    <name evidence="1" type="ORF">BN138_952</name>
</gene>
<organism evidence="1">
    <name type="scientific">termite gut metagenome</name>
    <dbReference type="NCBI Taxonomy" id="433724"/>
    <lineage>
        <taxon>unclassified sequences</taxon>
        <taxon>metagenomes</taxon>
        <taxon>organismal metagenomes</taxon>
    </lineage>
</organism>
<reference evidence="1" key="1">
    <citation type="submission" date="2012-10" db="EMBL/GenBank/DDBJ databases">
        <authorList>
            <person name="Sandrine L."/>
        </authorList>
    </citation>
    <scope>NUCLEOTIDE SEQUENCE</scope>
</reference>
<proteinExistence type="predicted"/>
<accession>S0DF76</accession>
<reference evidence="1" key="2">
    <citation type="journal article" date="2013" name="Biotechnol. Biofuels">
        <title>Mining for hemicellulases in the fungus-growing termite Pseudacanthotermes militaris using functional metagenomics.</title>
        <authorList>
            <person name="Bastien G."/>
            <person name="Arnal G."/>
            <person name="Bozonnet S."/>
            <person name="Laguerre S."/>
            <person name="Ferreira F."/>
            <person name="Faure R."/>
            <person name="Henrissat B."/>
            <person name="Lefevre F."/>
            <person name="Robe P."/>
            <person name="Bouchez O."/>
            <person name="Noirot C."/>
            <person name="Dumon C."/>
            <person name="O'Donohue M."/>
        </authorList>
    </citation>
    <scope>NUCLEOTIDE SEQUENCE</scope>
</reference>
<dbReference type="AlphaFoldDB" id="S0DF76"/>